<sequence>MDESDELLGIGAFGRRVGLAPSALRFYDDCGVLRPVKVDPASGYRFYGAEQEGRAVLLRRLREAGLPLLDVRAVLDGGEAEARTVLHTHVERTRQTADAARALIEEVLRRNPAESPQQPQGWAGVGGAELASAVRQVGPAVAEAETRAKHPVLGCVLLELDDGEVRVVATDRYRLAVRTLRAVATGGAPSRVLIDVGELAAMAAWALPRQHIDIEVHGDEGRLIGEDGVCRAFVGWAGEFPDYRLVLDGVRAVRHRIIADRTALREALAEREKGAVITVRAGAQEVVVSGGQGGGGGGDENGGGKRPAVEVSAVCSGPPLRIAFDPAVLVPALDAGVGPDVLLEVASESEPVVVRSADQGSFTTLVMPVQALVSRETD</sequence>
<evidence type="ECO:0000256" key="5">
    <source>
        <dbReference type="ARBA" id="ARBA00022695"/>
    </source>
</evidence>
<evidence type="ECO:0000256" key="1">
    <source>
        <dbReference type="ARBA" id="ARBA00004496"/>
    </source>
</evidence>
<comment type="caution">
    <text evidence="10">The sequence shown here is derived from an EMBL/GenBank/DDBJ whole genome shotgun (WGS) entry which is preliminary data.</text>
</comment>
<dbReference type="InterPro" id="IPR046938">
    <property type="entry name" value="DNA_clamp_sf"/>
</dbReference>
<dbReference type="RefSeq" id="WP_125055262.1">
    <property type="nucleotide sequence ID" value="NZ_BHZD01000001.1"/>
</dbReference>
<evidence type="ECO:0000313" key="10">
    <source>
        <dbReference type="EMBL" id="GCD44380.1"/>
    </source>
</evidence>
<dbReference type="Pfam" id="PF02767">
    <property type="entry name" value="DNA_pol3_beta_2"/>
    <property type="match status" value="1"/>
</dbReference>
<gene>
    <name evidence="10" type="ORF">GKJPGBOP_04076</name>
</gene>
<dbReference type="InterPro" id="IPR001001">
    <property type="entry name" value="DNA_polIII_beta"/>
</dbReference>
<dbReference type="GO" id="GO:0008408">
    <property type="term" value="F:3'-5' exonuclease activity"/>
    <property type="evidence" value="ECO:0007669"/>
    <property type="project" value="InterPro"/>
</dbReference>
<dbReference type="PANTHER" id="PTHR30478">
    <property type="entry name" value="DNA POLYMERASE III SUBUNIT BETA"/>
    <property type="match status" value="1"/>
</dbReference>
<evidence type="ECO:0000256" key="8">
    <source>
        <dbReference type="ARBA" id="ARBA00023125"/>
    </source>
</evidence>
<dbReference type="SUPFAM" id="SSF55979">
    <property type="entry name" value="DNA clamp"/>
    <property type="match status" value="2"/>
</dbReference>
<dbReference type="SMART" id="SM00480">
    <property type="entry name" value="POL3Bc"/>
    <property type="match status" value="1"/>
</dbReference>
<keyword evidence="4" id="KW-0808">Transferase</keyword>
<evidence type="ECO:0000256" key="7">
    <source>
        <dbReference type="ARBA" id="ARBA00022932"/>
    </source>
</evidence>
<evidence type="ECO:0000256" key="3">
    <source>
        <dbReference type="ARBA" id="ARBA00022490"/>
    </source>
</evidence>
<evidence type="ECO:0000256" key="2">
    <source>
        <dbReference type="ARBA" id="ARBA00010752"/>
    </source>
</evidence>
<protein>
    <recommendedName>
        <fullName evidence="9">HTH merR-type domain-containing protein</fullName>
    </recommendedName>
</protein>
<comment type="similarity">
    <text evidence="2">Belongs to the beta sliding clamp family.</text>
</comment>
<dbReference type="SMART" id="SM00422">
    <property type="entry name" value="HTH_MERR"/>
    <property type="match status" value="1"/>
</dbReference>
<dbReference type="Gene3D" id="1.10.1660.10">
    <property type="match status" value="1"/>
</dbReference>
<dbReference type="GO" id="GO:0003887">
    <property type="term" value="F:DNA-directed DNA polymerase activity"/>
    <property type="evidence" value="ECO:0007669"/>
    <property type="project" value="UniProtKB-KW"/>
</dbReference>
<dbReference type="CDD" id="cd00140">
    <property type="entry name" value="beta_clamp"/>
    <property type="match status" value="1"/>
</dbReference>
<name>A0A401W4W3_STREY</name>
<dbReference type="AlphaFoldDB" id="A0A401W4W3"/>
<dbReference type="GO" id="GO:0009360">
    <property type="term" value="C:DNA polymerase III complex"/>
    <property type="evidence" value="ECO:0007669"/>
    <property type="project" value="InterPro"/>
</dbReference>
<dbReference type="PROSITE" id="PS50937">
    <property type="entry name" value="HTH_MERR_2"/>
    <property type="match status" value="1"/>
</dbReference>
<dbReference type="Gene3D" id="3.10.150.10">
    <property type="entry name" value="DNA Polymerase III, subunit A, domain 2"/>
    <property type="match status" value="2"/>
</dbReference>
<evidence type="ECO:0000313" key="11">
    <source>
        <dbReference type="Proteomes" id="UP000286746"/>
    </source>
</evidence>
<keyword evidence="6" id="KW-0235">DNA replication</keyword>
<dbReference type="InterPro" id="IPR009061">
    <property type="entry name" value="DNA-bd_dom_put_sf"/>
</dbReference>
<evidence type="ECO:0000256" key="6">
    <source>
        <dbReference type="ARBA" id="ARBA00022705"/>
    </source>
</evidence>
<keyword evidence="7" id="KW-0239">DNA-directed DNA polymerase</keyword>
<dbReference type="GO" id="GO:0003677">
    <property type="term" value="F:DNA binding"/>
    <property type="evidence" value="ECO:0007669"/>
    <property type="project" value="UniProtKB-KW"/>
</dbReference>
<dbReference type="PANTHER" id="PTHR30478:SF0">
    <property type="entry name" value="BETA SLIDING CLAMP"/>
    <property type="match status" value="1"/>
</dbReference>
<organism evidence="10 11">
    <name type="scientific">Streptomyces paromomycinus</name>
    <name type="common">Streptomyces rimosus subsp. paromomycinus</name>
    <dbReference type="NCBI Taxonomy" id="92743"/>
    <lineage>
        <taxon>Bacteria</taxon>
        <taxon>Bacillati</taxon>
        <taxon>Actinomycetota</taxon>
        <taxon>Actinomycetes</taxon>
        <taxon>Kitasatosporales</taxon>
        <taxon>Streptomycetaceae</taxon>
        <taxon>Streptomyces</taxon>
    </lineage>
</organism>
<dbReference type="InterPro" id="IPR000551">
    <property type="entry name" value="MerR-type_HTH_dom"/>
</dbReference>
<keyword evidence="3" id="KW-0963">Cytoplasm</keyword>
<dbReference type="Pfam" id="PF13411">
    <property type="entry name" value="MerR_1"/>
    <property type="match status" value="1"/>
</dbReference>
<dbReference type="Proteomes" id="UP000286746">
    <property type="component" value="Unassembled WGS sequence"/>
</dbReference>
<comment type="subcellular location">
    <subcellularLocation>
        <location evidence="1">Cytoplasm</location>
    </subcellularLocation>
</comment>
<reference evidence="10 11" key="1">
    <citation type="submission" date="2018-11" db="EMBL/GenBank/DDBJ databases">
        <title>Whole genome sequence of Streptomyces paromomycinus NBRC 15454(T).</title>
        <authorList>
            <person name="Komaki H."/>
            <person name="Tamura T."/>
        </authorList>
    </citation>
    <scope>NUCLEOTIDE SEQUENCE [LARGE SCALE GENOMIC DNA]</scope>
    <source>
        <strain evidence="10 11">NBRC 15454</strain>
    </source>
</reference>
<keyword evidence="8" id="KW-0238">DNA-binding</keyword>
<keyword evidence="5" id="KW-0548">Nucleotidyltransferase</keyword>
<dbReference type="EMBL" id="BHZD01000001">
    <property type="protein sequence ID" value="GCD44380.1"/>
    <property type="molecule type" value="Genomic_DNA"/>
</dbReference>
<dbReference type="GO" id="GO:0006355">
    <property type="term" value="P:regulation of DNA-templated transcription"/>
    <property type="evidence" value="ECO:0007669"/>
    <property type="project" value="InterPro"/>
</dbReference>
<evidence type="ECO:0000259" key="9">
    <source>
        <dbReference type="PROSITE" id="PS50937"/>
    </source>
</evidence>
<accession>A0A401W4W3</accession>
<feature type="domain" description="HTH merR-type" evidence="9">
    <location>
        <begin position="7"/>
        <end position="77"/>
    </location>
</feature>
<dbReference type="InterPro" id="IPR022637">
    <property type="entry name" value="DNA_polIII_beta_cen"/>
</dbReference>
<keyword evidence="11" id="KW-1185">Reference proteome</keyword>
<dbReference type="GO" id="GO:0005737">
    <property type="term" value="C:cytoplasm"/>
    <property type="evidence" value="ECO:0007669"/>
    <property type="project" value="UniProtKB-SubCell"/>
</dbReference>
<dbReference type="GO" id="GO:0006271">
    <property type="term" value="P:DNA strand elongation involved in DNA replication"/>
    <property type="evidence" value="ECO:0007669"/>
    <property type="project" value="TreeGrafter"/>
</dbReference>
<proteinExistence type="inferred from homology"/>
<evidence type="ECO:0000256" key="4">
    <source>
        <dbReference type="ARBA" id="ARBA00022679"/>
    </source>
</evidence>
<dbReference type="SUPFAM" id="SSF46955">
    <property type="entry name" value="Putative DNA-binding domain"/>
    <property type="match status" value="1"/>
</dbReference>